<evidence type="ECO:0000256" key="1">
    <source>
        <dbReference type="SAM" id="MobiDB-lite"/>
    </source>
</evidence>
<comment type="caution">
    <text evidence="3">The sequence shown here is derived from an EMBL/GenBank/DDBJ whole genome shotgun (WGS) entry which is preliminary data.</text>
</comment>
<keyword evidence="2" id="KW-0472">Membrane</keyword>
<organism evidence="3 4">
    <name type="scientific">Synaphobranchus kaupii</name>
    <name type="common">Kaup's arrowtooth eel</name>
    <dbReference type="NCBI Taxonomy" id="118154"/>
    <lineage>
        <taxon>Eukaryota</taxon>
        <taxon>Metazoa</taxon>
        <taxon>Chordata</taxon>
        <taxon>Craniata</taxon>
        <taxon>Vertebrata</taxon>
        <taxon>Euteleostomi</taxon>
        <taxon>Actinopterygii</taxon>
        <taxon>Neopterygii</taxon>
        <taxon>Teleostei</taxon>
        <taxon>Anguilliformes</taxon>
        <taxon>Synaphobranchidae</taxon>
        <taxon>Synaphobranchus</taxon>
    </lineage>
</organism>
<reference evidence="3" key="1">
    <citation type="journal article" date="2023" name="Science">
        <title>Genome structures resolve the early diversification of teleost fishes.</title>
        <authorList>
            <person name="Parey E."/>
            <person name="Louis A."/>
            <person name="Montfort J."/>
            <person name="Bouchez O."/>
            <person name="Roques C."/>
            <person name="Iampietro C."/>
            <person name="Lluch J."/>
            <person name="Castinel A."/>
            <person name="Donnadieu C."/>
            <person name="Desvignes T."/>
            <person name="Floi Bucao C."/>
            <person name="Jouanno E."/>
            <person name="Wen M."/>
            <person name="Mejri S."/>
            <person name="Dirks R."/>
            <person name="Jansen H."/>
            <person name="Henkel C."/>
            <person name="Chen W.J."/>
            <person name="Zahm M."/>
            <person name="Cabau C."/>
            <person name="Klopp C."/>
            <person name="Thompson A.W."/>
            <person name="Robinson-Rechavi M."/>
            <person name="Braasch I."/>
            <person name="Lecointre G."/>
            <person name="Bobe J."/>
            <person name="Postlethwait J.H."/>
            <person name="Berthelot C."/>
            <person name="Roest Crollius H."/>
            <person name="Guiguen Y."/>
        </authorList>
    </citation>
    <scope>NUCLEOTIDE SEQUENCE</scope>
    <source>
        <strain evidence="3">WJC10195</strain>
    </source>
</reference>
<evidence type="ECO:0000313" key="3">
    <source>
        <dbReference type="EMBL" id="KAJ8360308.1"/>
    </source>
</evidence>
<feature type="region of interest" description="Disordered" evidence="1">
    <location>
        <begin position="50"/>
        <end position="72"/>
    </location>
</feature>
<keyword evidence="2" id="KW-1133">Transmembrane helix</keyword>
<protein>
    <submittedName>
        <fullName evidence="3">Uncharacterized protein</fullName>
    </submittedName>
</protein>
<evidence type="ECO:0000256" key="2">
    <source>
        <dbReference type="SAM" id="Phobius"/>
    </source>
</evidence>
<keyword evidence="4" id="KW-1185">Reference proteome</keyword>
<feature type="transmembrane region" description="Helical" evidence="2">
    <location>
        <begin position="20"/>
        <end position="39"/>
    </location>
</feature>
<dbReference type="Proteomes" id="UP001152622">
    <property type="component" value="Chromosome 5"/>
</dbReference>
<evidence type="ECO:0000313" key="4">
    <source>
        <dbReference type="Proteomes" id="UP001152622"/>
    </source>
</evidence>
<dbReference type="EMBL" id="JAINUF010000005">
    <property type="protein sequence ID" value="KAJ8360308.1"/>
    <property type="molecule type" value="Genomic_DNA"/>
</dbReference>
<name>A0A9Q1FJW0_SYNKA</name>
<accession>A0A9Q1FJW0</accession>
<gene>
    <name evidence="3" type="ORF">SKAU_G00168330</name>
</gene>
<keyword evidence="2" id="KW-0812">Transmembrane</keyword>
<dbReference type="AlphaFoldDB" id="A0A9Q1FJW0"/>
<proteinExistence type="predicted"/>
<dbReference type="OrthoDB" id="10056939at2759"/>
<sequence length="101" mass="11246">MQCDSRDKPARLLDSMSKSLLFYLNLAYFGLQGMPGDYLSHSAPMGMTMGQPSYSHAQMRPHSAQLRHGPPMRAYIPGTPHHPAMLMHSAMPIDFKELDSG</sequence>